<evidence type="ECO:0000256" key="1">
    <source>
        <dbReference type="SAM" id="MobiDB-lite"/>
    </source>
</evidence>
<evidence type="ECO:0000313" key="3">
    <source>
        <dbReference type="Proteomes" id="UP000559256"/>
    </source>
</evidence>
<comment type="caution">
    <text evidence="2">The sequence shown here is derived from an EMBL/GenBank/DDBJ whole genome shotgun (WGS) entry which is preliminary data.</text>
</comment>
<accession>A0A8H5LZD7</accession>
<feature type="region of interest" description="Disordered" evidence="1">
    <location>
        <begin position="417"/>
        <end position="491"/>
    </location>
</feature>
<feature type="compositionally biased region" description="Pro residues" evidence="1">
    <location>
        <begin position="78"/>
        <end position="88"/>
    </location>
</feature>
<feature type="region of interest" description="Disordered" evidence="1">
    <location>
        <begin position="146"/>
        <end position="180"/>
    </location>
</feature>
<dbReference type="AlphaFoldDB" id="A0A8H5LZD7"/>
<gene>
    <name evidence="2" type="ORF">D9758_000230</name>
</gene>
<feature type="region of interest" description="Disordered" evidence="1">
    <location>
        <begin position="307"/>
        <end position="338"/>
    </location>
</feature>
<protein>
    <submittedName>
        <fullName evidence="2">Uncharacterized protein</fullName>
    </submittedName>
</protein>
<feature type="compositionally biased region" description="Basic and acidic residues" evidence="1">
    <location>
        <begin position="442"/>
        <end position="452"/>
    </location>
</feature>
<dbReference type="OrthoDB" id="10675280at2759"/>
<keyword evidence="3" id="KW-1185">Reference proteome</keyword>
<reference evidence="2 3" key="1">
    <citation type="journal article" date="2020" name="ISME J.">
        <title>Uncovering the hidden diversity of litter-decomposition mechanisms in mushroom-forming fungi.</title>
        <authorList>
            <person name="Floudas D."/>
            <person name="Bentzer J."/>
            <person name="Ahren D."/>
            <person name="Johansson T."/>
            <person name="Persson P."/>
            <person name="Tunlid A."/>
        </authorList>
    </citation>
    <scope>NUCLEOTIDE SEQUENCE [LARGE SCALE GENOMIC DNA]</scope>
    <source>
        <strain evidence="2 3">CBS 291.85</strain>
    </source>
</reference>
<feature type="compositionally biased region" description="Low complexity" evidence="1">
    <location>
        <begin position="159"/>
        <end position="179"/>
    </location>
</feature>
<dbReference type="EMBL" id="JAACJM010000001">
    <property type="protein sequence ID" value="KAF5374976.1"/>
    <property type="molecule type" value="Genomic_DNA"/>
</dbReference>
<dbReference type="Proteomes" id="UP000559256">
    <property type="component" value="Unassembled WGS sequence"/>
</dbReference>
<proteinExistence type="predicted"/>
<name>A0A8H5LZD7_9AGAR</name>
<feature type="region of interest" description="Disordered" evidence="1">
    <location>
        <begin position="59"/>
        <end position="115"/>
    </location>
</feature>
<organism evidence="2 3">
    <name type="scientific">Tetrapyrgos nigripes</name>
    <dbReference type="NCBI Taxonomy" id="182062"/>
    <lineage>
        <taxon>Eukaryota</taxon>
        <taxon>Fungi</taxon>
        <taxon>Dikarya</taxon>
        <taxon>Basidiomycota</taxon>
        <taxon>Agaricomycotina</taxon>
        <taxon>Agaricomycetes</taxon>
        <taxon>Agaricomycetidae</taxon>
        <taxon>Agaricales</taxon>
        <taxon>Marasmiineae</taxon>
        <taxon>Marasmiaceae</taxon>
        <taxon>Tetrapyrgos</taxon>
    </lineage>
</organism>
<evidence type="ECO:0000313" key="2">
    <source>
        <dbReference type="EMBL" id="KAF5374976.1"/>
    </source>
</evidence>
<sequence length="521" mass="57059">MSDYFIPGQWSRSQTPDIVISSLPSSVTSTPLSSLVFASPTSSTLFQGRRWIPNISHEYSQSSTETELDDSRLLPIGTPSPTPSPSPSPISNKDPIPRGRLLSPRPLQRVNPLPLRGSRMSLPEIAIESCTEASWTLSSTSEFPPISTSGSHSVAQPLPDTSWTFSSTSSESQSPPSDSILEDMSATYLLHLEPPIISPLLASTTVTSVDAVDMNALQFATNVMSTWNSEYSGSRYLPTLHLDFEDASEQVRSSSSALLSNSPMSKKMLLEIRKITSKMKSIFASHKHAGSGSQPSENLLDNVEDDATCSVSEEAESIGRNNDQPPAPSRFHNRRRPSITPETYIPVLATGMAHHVSETVPPSVPRFSVQDHEISTISPSQDVTNTEIKAHSRPKTLSGFKSHKRRFSFAALSNITNRASPNDRPRSSSALLLRTAPFQPRQTDHKRNESKIRRTTPAISFPILPSARGPASSPLQDRHRSNNGPSESDLQRFMLPPLSEFASGLTSRGSWAHYRVDHNDT</sequence>